<reference evidence="10" key="1">
    <citation type="submission" date="2025-08" db="UniProtKB">
        <authorList>
            <consortium name="RefSeq"/>
        </authorList>
    </citation>
    <scope>IDENTIFICATION</scope>
</reference>
<dbReference type="GO" id="GO:0030154">
    <property type="term" value="P:cell differentiation"/>
    <property type="evidence" value="ECO:0007669"/>
    <property type="project" value="UniProtKB-KW"/>
</dbReference>
<evidence type="ECO:0000313" key="10">
    <source>
        <dbReference type="RefSeq" id="XP_023583921.1"/>
    </source>
</evidence>
<comment type="function">
    <text evidence="5">Adapter protein that interacts with EDAR DEATH domain and couples the receptor to EDA signaling pathway during morphogenesis of ectodermal organs. Mediates the activation of NF-kappa-B.</text>
</comment>
<sequence length="352" mass="38596">MASPDDPLRAGKVTPRPPLERGPRAGSCPGRPAAAAELSGRTSGPTTGTPGRAGPGAHSLAARGGAGWDSGGARARGRGASFPTRERLLVTASAPIPRPLQPLPLVIPRAPKTLLPSFHAAAPAAFVLVQGCQVETSAANLSGRKDLKAISRPSRFYQLLRQHIILNLNFKSFTTECVLSLSSFVILFFVAKECDTLTLNCSTNSDEQHQGEENGFPDTTGDPLSDLSKDTSCKENCTCSSCSLQAPNISDLLNDQDVLDVIRIKLDPCHPTVKNWRNFASKWGMPYDELCFLEQRPQSPTLEFLLRNSQRTVDQLIELCRLYHRADVEKVLRRWVEEEWPKRGRGDHPRHF</sequence>
<dbReference type="PANTHER" id="PTHR28469">
    <property type="entry name" value="ECTODYSPLASIN-A RECEPTOR-ASSOCIATED ADAPTER PROTEIN"/>
    <property type="match status" value="1"/>
</dbReference>
<dbReference type="FunFam" id="1.10.533.10:FF:000065">
    <property type="entry name" value="Ectodysplasin-A receptor-associated adapter protein"/>
    <property type="match status" value="1"/>
</dbReference>
<evidence type="ECO:0000256" key="3">
    <source>
        <dbReference type="ARBA" id="ARBA00022490"/>
    </source>
</evidence>
<dbReference type="Pfam" id="PF00531">
    <property type="entry name" value="Death"/>
    <property type="match status" value="1"/>
</dbReference>
<dbReference type="STRING" id="127582.A0A2Y9QRA6"/>
<dbReference type="AlphaFoldDB" id="A0A2Y9QRA6"/>
<dbReference type="KEGG" id="tmu:101346724"/>
<dbReference type="PANTHER" id="PTHR28469:SF1">
    <property type="entry name" value="ECTODYSPLASIN-A RECEPTOR-ASSOCIATED ADAPTER PROTEIN"/>
    <property type="match status" value="1"/>
</dbReference>
<dbReference type="GO" id="GO:0007165">
    <property type="term" value="P:signal transduction"/>
    <property type="evidence" value="ECO:0007669"/>
    <property type="project" value="InterPro"/>
</dbReference>
<keyword evidence="3" id="KW-0963">Cytoplasm</keyword>
<accession>A0A2Y9QRA6</accession>
<evidence type="ECO:0000259" key="8">
    <source>
        <dbReference type="Pfam" id="PF00531"/>
    </source>
</evidence>
<organism evidence="9 10">
    <name type="scientific">Trichechus manatus latirostris</name>
    <name type="common">Florida manatee</name>
    <dbReference type="NCBI Taxonomy" id="127582"/>
    <lineage>
        <taxon>Eukaryota</taxon>
        <taxon>Metazoa</taxon>
        <taxon>Chordata</taxon>
        <taxon>Craniata</taxon>
        <taxon>Vertebrata</taxon>
        <taxon>Euteleostomi</taxon>
        <taxon>Mammalia</taxon>
        <taxon>Eutheria</taxon>
        <taxon>Afrotheria</taxon>
        <taxon>Sirenia</taxon>
        <taxon>Trichechidae</taxon>
        <taxon>Trichechus</taxon>
    </lineage>
</organism>
<dbReference type="InterPro" id="IPR000488">
    <property type="entry name" value="Death_dom"/>
</dbReference>
<feature type="region of interest" description="Disordered" evidence="7">
    <location>
        <begin position="1"/>
        <end position="80"/>
    </location>
</feature>
<feature type="domain" description="Death" evidence="8">
    <location>
        <begin position="263"/>
        <end position="336"/>
    </location>
</feature>
<gene>
    <name evidence="10" type="primary">EDARADD</name>
</gene>
<comment type="subcellular location">
    <subcellularLocation>
        <location evidence="1">Cytoplasm</location>
    </subcellularLocation>
</comment>
<evidence type="ECO:0000256" key="5">
    <source>
        <dbReference type="ARBA" id="ARBA00058509"/>
    </source>
</evidence>
<evidence type="ECO:0000256" key="4">
    <source>
        <dbReference type="ARBA" id="ARBA00022782"/>
    </source>
</evidence>
<evidence type="ECO:0000313" key="9">
    <source>
        <dbReference type="Proteomes" id="UP000248480"/>
    </source>
</evidence>
<dbReference type="Proteomes" id="UP000248480">
    <property type="component" value="Unplaced"/>
</dbReference>
<dbReference type="InterPro" id="IPR039200">
    <property type="entry name" value="EDARADD"/>
</dbReference>
<keyword evidence="4" id="KW-0221">Differentiation</keyword>
<dbReference type="SUPFAM" id="SSF47986">
    <property type="entry name" value="DEATH domain"/>
    <property type="match status" value="1"/>
</dbReference>
<protein>
    <recommendedName>
        <fullName evidence="6">Ectodysplasin-A receptor-associated adapter protein</fullName>
    </recommendedName>
</protein>
<dbReference type="GeneID" id="101346724"/>
<evidence type="ECO:0000256" key="1">
    <source>
        <dbReference type="ARBA" id="ARBA00004496"/>
    </source>
</evidence>
<keyword evidence="10" id="KW-0675">Receptor</keyword>
<proteinExistence type="predicted"/>
<evidence type="ECO:0000256" key="7">
    <source>
        <dbReference type="SAM" id="MobiDB-lite"/>
    </source>
</evidence>
<dbReference type="InParanoid" id="A0A2Y9QRA6"/>
<dbReference type="GO" id="GO:0005737">
    <property type="term" value="C:cytoplasm"/>
    <property type="evidence" value="ECO:0007669"/>
    <property type="project" value="UniProtKB-SubCell"/>
</dbReference>
<feature type="compositionally biased region" description="Low complexity" evidence="7">
    <location>
        <begin position="39"/>
        <end position="63"/>
    </location>
</feature>
<evidence type="ECO:0000256" key="2">
    <source>
        <dbReference type="ARBA" id="ARBA00022473"/>
    </source>
</evidence>
<dbReference type="RefSeq" id="XP_023583921.1">
    <property type="nucleotide sequence ID" value="XM_023728153.1"/>
</dbReference>
<name>A0A2Y9QRA6_TRIMA</name>
<dbReference type="Gene3D" id="1.10.533.10">
    <property type="entry name" value="Death Domain, Fas"/>
    <property type="match status" value="1"/>
</dbReference>
<keyword evidence="2" id="KW-0217">Developmental protein</keyword>
<keyword evidence="9" id="KW-1185">Reference proteome</keyword>
<dbReference type="CTD" id="128178"/>
<evidence type="ECO:0000256" key="6">
    <source>
        <dbReference type="ARBA" id="ARBA00070869"/>
    </source>
</evidence>
<dbReference type="InterPro" id="IPR011029">
    <property type="entry name" value="DEATH-like_dom_sf"/>
</dbReference>